<protein>
    <submittedName>
        <fullName evidence="1">Uncharacterized protein</fullName>
    </submittedName>
</protein>
<name>A0A0K2UGM0_LEPSM</name>
<organism evidence="1">
    <name type="scientific">Lepeophtheirus salmonis</name>
    <name type="common">Salmon louse</name>
    <name type="synonym">Caligus salmonis</name>
    <dbReference type="NCBI Taxonomy" id="72036"/>
    <lineage>
        <taxon>Eukaryota</taxon>
        <taxon>Metazoa</taxon>
        <taxon>Ecdysozoa</taxon>
        <taxon>Arthropoda</taxon>
        <taxon>Crustacea</taxon>
        <taxon>Multicrustacea</taxon>
        <taxon>Hexanauplia</taxon>
        <taxon>Copepoda</taxon>
        <taxon>Siphonostomatoida</taxon>
        <taxon>Caligidae</taxon>
        <taxon>Lepeophtheirus</taxon>
    </lineage>
</organism>
<dbReference type="AlphaFoldDB" id="A0A0K2UGM0"/>
<evidence type="ECO:0000313" key="1">
    <source>
        <dbReference type="EMBL" id="CDW37127.1"/>
    </source>
</evidence>
<accession>A0A0K2UGM0</accession>
<reference evidence="1" key="1">
    <citation type="submission" date="2014-05" db="EMBL/GenBank/DDBJ databases">
        <authorList>
            <person name="Chronopoulou M."/>
        </authorList>
    </citation>
    <scope>NUCLEOTIDE SEQUENCE</scope>
    <source>
        <tissue evidence="1">Whole organism</tissue>
    </source>
</reference>
<dbReference type="EMBL" id="HACA01019766">
    <property type="protein sequence ID" value="CDW37127.1"/>
    <property type="molecule type" value="Transcribed_RNA"/>
</dbReference>
<sequence>MLRPILVKNIPKYIKIKNNIPFLQKPKFNNCSIKCFKINR</sequence>
<proteinExistence type="predicted"/>